<reference evidence="5" key="1">
    <citation type="submission" date="2023-12" db="EMBL/GenBank/DDBJ databases">
        <title>Novel isolates from deep terrestrial aquifers shed light on the physiology and ecology of the class Limnochordia.</title>
        <authorList>
            <person name="Karnachuk O.V."/>
            <person name="Lukina A.P."/>
            <person name="Avakyan M.R."/>
            <person name="Kadnikov V."/>
            <person name="Begmatov S."/>
            <person name="Beletsky A.V."/>
            <person name="Mardanov A.V."/>
            <person name="Ravin N.V."/>
        </authorList>
    </citation>
    <scope>NUCLEOTIDE SEQUENCE [LARGE SCALE GENOMIC DNA]</scope>
    <source>
        <strain evidence="5">LN</strain>
    </source>
</reference>
<dbReference type="PANTHER" id="PTHR43808">
    <property type="entry name" value="ACETYLORNITHINE DEACETYLASE"/>
    <property type="match status" value="1"/>
</dbReference>
<evidence type="ECO:0000256" key="1">
    <source>
        <dbReference type="ARBA" id="ARBA00022723"/>
    </source>
</evidence>
<dbReference type="InterPro" id="IPR011650">
    <property type="entry name" value="Peptidase_M20_dimer"/>
</dbReference>
<dbReference type="InterPro" id="IPR050072">
    <property type="entry name" value="Peptidase_M20A"/>
</dbReference>
<gene>
    <name evidence="4" type="ORF">VLY81_13930</name>
</gene>
<dbReference type="Gene3D" id="3.30.70.360">
    <property type="match status" value="1"/>
</dbReference>
<dbReference type="Pfam" id="PF01546">
    <property type="entry name" value="Peptidase_M20"/>
    <property type="match status" value="1"/>
</dbReference>
<dbReference type="EMBL" id="CP141614">
    <property type="protein sequence ID" value="WRP14497.1"/>
    <property type="molecule type" value="Genomic_DNA"/>
</dbReference>
<name>A0ABZ1BQV3_9FIRM</name>
<protein>
    <submittedName>
        <fullName evidence="4">M20/M25/M40 family metallo-hydrolase</fullName>
    </submittedName>
</protein>
<evidence type="ECO:0000313" key="5">
    <source>
        <dbReference type="Proteomes" id="UP001333102"/>
    </source>
</evidence>
<sequence>MGKRTLTIWLVGALLLSIHDSSKGQEGALQREYLDAYRRLVDAPAVQAVLSFIESDHDRRVQDTLELVAIPAPPFNERERAEEMARRFAEIGLADVAIDAEGNVIGYLRGTRGTPKLVVSAHLDTVFPPGYDATPRIDEDGVIHAPGIGDDTAGLSALLSLARAFVSTGIRPVGDVLFVGTVGEEGRGDLRGVKYLFSSHADIDGFISIEGGGGSGRSPTESFRITYLALGSKRYEIYFRGPGGHSWGAFGLPSAIHAMGRAIARIAEMRVPQDPRTSFTVGVVSGGTSVNSIAAEAVMETDTRSVSPEQLERTVAEILAHVQVAVAEENARWGRWVIDVDPYLVGDRPSGTQSVESPMVQAAFAAATLLPHSEPALSDSPSSTDSNLPISLGVPAITVNGGGRSRGSHSPEESWDPANAWRAVQNVFLTVAGLAGIEGVSEPLLPDHPGYTYQFTGLPFVPKMYVLPDREYSFSWVQIVPSEVSR</sequence>
<keyword evidence="1" id="KW-0479">Metal-binding</keyword>
<keyword evidence="5" id="KW-1185">Reference proteome</keyword>
<evidence type="ECO:0000313" key="4">
    <source>
        <dbReference type="EMBL" id="WRP14497.1"/>
    </source>
</evidence>
<organism evidence="4 5">
    <name type="scientific">Geochorda subterranea</name>
    <dbReference type="NCBI Taxonomy" id="3109564"/>
    <lineage>
        <taxon>Bacteria</taxon>
        <taxon>Bacillati</taxon>
        <taxon>Bacillota</taxon>
        <taxon>Limnochordia</taxon>
        <taxon>Limnochordales</taxon>
        <taxon>Geochordaceae</taxon>
        <taxon>Geochorda</taxon>
    </lineage>
</organism>
<evidence type="ECO:0000256" key="2">
    <source>
        <dbReference type="ARBA" id="ARBA00022801"/>
    </source>
</evidence>
<accession>A0ABZ1BQV3</accession>
<keyword evidence="2" id="KW-0378">Hydrolase</keyword>
<dbReference type="PANTHER" id="PTHR43808:SF17">
    <property type="entry name" value="PEPTIDASE M20"/>
    <property type="match status" value="1"/>
</dbReference>
<dbReference type="RefSeq" id="WP_324668837.1">
    <property type="nucleotide sequence ID" value="NZ_CP141614.1"/>
</dbReference>
<feature type="domain" description="Peptidase M20 dimerisation" evidence="3">
    <location>
        <begin position="231"/>
        <end position="325"/>
    </location>
</feature>
<dbReference type="Gene3D" id="3.40.630.10">
    <property type="entry name" value="Zn peptidases"/>
    <property type="match status" value="1"/>
</dbReference>
<dbReference type="InterPro" id="IPR036264">
    <property type="entry name" value="Bact_exopeptidase_dim_dom"/>
</dbReference>
<evidence type="ECO:0000259" key="3">
    <source>
        <dbReference type="Pfam" id="PF07687"/>
    </source>
</evidence>
<proteinExistence type="predicted"/>
<dbReference type="SUPFAM" id="SSF53187">
    <property type="entry name" value="Zn-dependent exopeptidases"/>
    <property type="match status" value="1"/>
</dbReference>
<dbReference type="Proteomes" id="UP001333102">
    <property type="component" value="Chromosome"/>
</dbReference>
<dbReference type="InterPro" id="IPR002933">
    <property type="entry name" value="Peptidase_M20"/>
</dbReference>
<dbReference type="Pfam" id="PF07687">
    <property type="entry name" value="M20_dimer"/>
    <property type="match status" value="1"/>
</dbReference>
<dbReference type="SUPFAM" id="SSF55031">
    <property type="entry name" value="Bacterial exopeptidase dimerisation domain"/>
    <property type="match status" value="1"/>
</dbReference>